<dbReference type="InterPro" id="IPR038765">
    <property type="entry name" value="Papain-like_cys_pep_sf"/>
</dbReference>
<comment type="caution">
    <text evidence="2">The sequence shown here is derived from an EMBL/GenBank/DDBJ whole genome shotgun (WGS) entry which is preliminary data.</text>
</comment>
<proteinExistence type="predicted"/>
<dbReference type="Gene3D" id="3.90.70.10">
    <property type="entry name" value="Cysteine proteinases"/>
    <property type="match status" value="1"/>
</dbReference>
<reference evidence="2" key="1">
    <citation type="journal article" date="2021" name="PeerJ">
        <title>Extensive microbial diversity within the chicken gut microbiome revealed by metagenomics and culture.</title>
        <authorList>
            <person name="Gilroy R."/>
            <person name="Ravi A."/>
            <person name="Getino M."/>
            <person name="Pursley I."/>
            <person name="Horton D.L."/>
            <person name="Alikhan N.F."/>
            <person name="Baker D."/>
            <person name="Gharbi K."/>
            <person name="Hall N."/>
            <person name="Watson M."/>
            <person name="Adriaenssens E.M."/>
            <person name="Foster-Nyarko E."/>
            <person name="Jarju S."/>
            <person name="Secka A."/>
            <person name="Antonio M."/>
            <person name="Oren A."/>
            <person name="Chaudhuri R.R."/>
            <person name="La Ragione R."/>
            <person name="Hildebrand F."/>
            <person name="Pallen M.J."/>
        </authorList>
    </citation>
    <scope>NUCLEOTIDE SEQUENCE</scope>
    <source>
        <strain evidence="2">14975</strain>
    </source>
</reference>
<organism evidence="2 3">
    <name type="scientific">Candidatus Akkermansia intestinigallinarum</name>
    <dbReference type="NCBI Taxonomy" id="2838431"/>
    <lineage>
        <taxon>Bacteria</taxon>
        <taxon>Pseudomonadati</taxon>
        <taxon>Verrucomicrobiota</taxon>
        <taxon>Verrucomicrobiia</taxon>
        <taxon>Verrucomicrobiales</taxon>
        <taxon>Akkermansiaceae</taxon>
        <taxon>Akkermansia</taxon>
    </lineage>
</organism>
<protein>
    <submittedName>
        <fullName evidence="2">Uncharacterized protein</fullName>
    </submittedName>
</protein>
<feature type="non-terminal residue" evidence="2">
    <location>
        <position position="715"/>
    </location>
</feature>
<dbReference type="Proteomes" id="UP000823964">
    <property type="component" value="Unassembled WGS sequence"/>
</dbReference>
<dbReference type="AlphaFoldDB" id="A0A9D1VA79"/>
<dbReference type="EMBL" id="DXFQ01000029">
    <property type="protein sequence ID" value="HIX19335.1"/>
    <property type="molecule type" value="Genomic_DNA"/>
</dbReference>
<accession>A0A9D1VA79</accession>
<name>A0A9D1VA79_9BACT</name>
<keyword evidence="1" id="KW-0732">Signal</keyword>
<feature type="chain" id="PRO_5039479245" evidence="1">
    <location>
        <begin position="22"/>
        <end position="715"/>
    </location>
</feature>
<feature type="signal peptide" evidence="1">
    <location>
        <begin position="1"/>
        <end position="21"/>
    </location>
</feature>
<gene>
    <name evidence="2" type="ORF">H9862_01880</name>
</gene>
<dbReference type="SUPFAM" id="SSF54001">
    <property type="entry name" value="Cysteine proteinases"/>
    <property type="match status" value="1"/>
</dbReference>
<evidence type="ECO:0000256" key="1">
    <source>
        <dbReference type="SAM" id="SignalP"/>
    </source>
</evidence>
<reference evidence="2" key="2">
    <citation type="submission" date="2021-04" db="EMBL/GenBank/DDBJ databases">
        <authorList>
            <person name="Gilroy R."/>
        </authorList>
    </citation>
    <scope>NUCLEOTIDE SEQUENCE</scope>
    <source>
        <strain evidence="2">14975</strain>
    </source>
</reference>
<evidence type="ECO:0000313" key="2">
    <source>
        <dbReference type="EMBL" id="HIX19335.1"/>
    </source>
</evidence>
<sequence length="715" mass="75721">MKPRTLRVLLLLAALQHSTQADQSFLAEGVNRGDITASERFYDNGKGYYWKSSTLSSAANGLYNSTGLSWDFLGELAERVPAGAVPNDSSSQDHFYDNLTDDANTCWYNVSANVLQYWLNDYGVFYRGSGDDGQGGHELPYGYTYSKEYLSQLGGTQSLRVDMYFYDNWENVGGNTTMSMPWFLGGYNEDSDKSGSAQGGFFQEYFSSTDATYRCVASQGGFSLSAILSNLVEGMGLTQNSDGSYSCSTPGQIIDFGISATDENGQRSGHALTCYGFNTNDDGELTSILVTNSDDQFYGLVELYLKTDDSNGKVYLYSDAECTQRWDYADLNDWCVDQLGWIDTPEVLKDMYRQYNDADTPLVWNGNGSEWNAADAGEASYDELPTAATGWDVYVSQGEFSDHYHSWYKEGRPIEFNDHGSAGSSVRIVGDVGTPKLILSNSNAVTYRFTGDGSNSITANAIEASGGGRSEFYSIGVRADSVSIRALSTLSLGEGSSLSAQSVRVGSSGVLELAGGTLAAEQVTIGANSAFAVTGKGGSFTGSTLTLEGGSTLSFDFSSADGSSPLLSMSGNMTLNGTVTLKLTGSLVDGATYNLISFASGATLSSNWSSLFTGYDGTLSFSDNVLSIVYSMPAQLTWNSGSGTWSSGTWNNGSADSSKASVTFAATGTPATITVNGTVTPGAIAITGGQYSFTPGAEGGTIGGNRDLSISGGAA</sequence>
<evidence type="ECO:0000313" key="3">
    <source>
        <dbReference type="Proteomes" id="UP000823964"/>
    </source>
</evidence>